<dbReference type="RefSeq" id="WP_027464093.1">
    <property type="nucleotide sequence ID" value="NZ_CP021081.1"/>
</dbReference>
<keyword evidence="2" id="KW-1185">Reference proteome</keyword>
<dbReference type="Proteomes" id="UP000259030">
    <property type="component" value="Chromosome"/>
</dbReference>
<reference evidence="1 2" key="1">
    <citation type="submission" date="2017-05" db="EMBL/GenBank/DDBJ databases">
        <title>The complete genome sequence of Deinococcus ficus isolated from the rhizosphere of the Ficus religiosa L. in Taiwan.</title>
        <authorList>
            <person name="Wu K.-M."/>
            <person name="Liao T.-L."/>
            <person name="Liu Y.-M."/>
            <person name="Young C.-C."/>
            <person name="Tsai S.-F."/>
        </authorList>
    </citation>
    <scope>NUCLEOTIDE SEQUENCE [LARGE SCALE GENOMIC DNA]</scope>
    <source>
        <strain evidence="1 2">CC-FR2-10</strain>
    </source>
</reference>
<accession>A0A221SYL4</accession>
<evidence type="ECO:0000313" key="2">
    <source>
        <dbReference type="Proteomes" id="UP000259030"/>
    </source>
</evidence>
<dbReference type="InterPro" id="IPR031009">
    <property type="entry name" value="Tcm_partner"/>
</dbReference>
<dbReference type="NCBIfam" id="TIGR04474">
    <property type="entry name" value="tcm_partner"/>
    <property type="match status" value="1"/>
</dbReference>
<organism evidence="1 2">
    <name type="scientific">Deinococcus ficus</name>
    <dbReference type="NCBI Taxonomy" id="317577"/>
    <lineage>
        <taxon>Bacteria</taxon>
        <taxon>Thermotogati</taxon>
        <taxon>Deinococcota</taxon>
        <taxon>Deinococci</taxon>
        <taxon>Deinococcales</taxon>
        <taxon>Deinococcaceae</taxon>
        <taxon>Deinococcus</taxon>
    </lineage>
</organism>
<sequence>MTHRRGHVWTASKLDFLEKYLPAFQRVCKQWWRENEGHANTYYVDGFAGSGRNDFGEESRLGSPLVALSITPAFKRYFLVEWKSKNVKLLEQELAHPDFDQLRPRVDLCHGDINSEIDRILHSIRDGHPTFFFLDPEGMELEWRTVEKIGQRQRADLFILISASGAVRGASPDRPDMHERITSFYGHERWREIAERDRIPGRSGQQAFEDYLTLYLEGLRGLGFTHVDKFLIASNSKNVAMHGLVFAAKNDVAIKIATSQIEKLIKARKGTQPTLF</sequence>
<dbReference type="AlphaFoldDB" id="A0A221SYL4"/>
<dbReference type="KEGG" id="dfc:DFI_12765"/>
<name>A0A221SYL4_9DEIO</name>
<protein>
    <recommendedName>
        <fullName evidence="3">Three-Cys-motif partner protein TcmP</fullName>
    </recommendedName>
</protein>
<proteinExistence type="predicted"/>
<evidence type="ECO:0000313" key="1">
    <source>
        <dbReference type="EMBL" id="ASN81745.1"/>
    </source>
</evidence>
<gene>
    <name evidence="1" type="ORF">DFI_12765</name>
</gene>
<dbReference type="EMBL" id="CP021081">
    <property type="protein sequence ID" value="ASN81745.1"/>
    <property type="molecule type" value="Genomic_DNA"/>
</dbReference>
<evidence type="ECO:0008006" key="3">
    <source>
        <dbReference type="Google" id="ProtNLM"/>
    </source>
</evidence>